<evidence type="ECO:0000256" key="4">
    <source>
        <dbReference type="PROSITE-ProRule" id="PRU10141"/>
    </source>
</evidence>
<dbReference type="InterPro" id="IPR000719">
    <property type="entry name" value="Prot_kinase_dom"/>
</dbReference>
<dbReference type="OrthoDB" id="5581784at2759"/>
<sequence length="1272" mass="138864">MAATATSSHSSISSNGSAFVRAIAYEDLVVGDELGAGGFGVVYEGEWMHSKVAIKELLNVGVRSRRPEMFTREALKWSQLSHPHVLPLLGIAEKGEGRWMVSPLMENGCVRDYLEVNRKANRMKLIYNVASAVAYLHSKNCIHADLKPDNVLIHKSGDAVVGDFGAAKFRVSGKETTRGIRAGTERYMPPERITDRRAEVTMEMDVYSFGVTAYEMWSEDPPYSDLHEGFPLTNKIVEGKREFLWKYMDMPDELWELLVRCTEKDPRNRPQMKEVASIMKELAENGPPGPAAFRGTSSAGSSRISRVTDNYSRASRATRDDTPPYVVEASVSRDHVPQYRPVAPAPPTMSSAVSSNNSYYPANSGFDQGLSYAALPTDATAYSRTRSGVTGSGRAGYFADPWTQEEVYSQIREPRRGLDDEEDEFTLPQQSDQKVPTAVRVAEPKHLQASDVATPRGRRPPQRAAPRRHEEDESDSAPVATASEDDDDDADADYTPDPKEVPKELQNTIKTRLRSAGKAQGSQSPLSQSSTVTPTKTPRAPRTKSPPAKGTPGQAANGKARGKGRGKKKDEAPPTRCQRRRSSPSQIRIRSKALVTPRTPMLANPPGPQAHPFFSVPRSAGLALQGPRVRSIAFNELSIYHHILLGQGGFGAVYAGKWMHSRVAIKKLEIIGAKAKVADIFEREVLKWSHLNHPNILPLLGIAQNAGTKYMISPLMSNGNVIKYLDKNPGANRICLIYNLAAGLCYLHSVDFIHSDVKPLNVLVGGNGDAVLADFGAARFRLPDRGTTQGLRAGTDRYMPPERIMDRHIRVTKDMDVYSFGLTAYEIWTSQQPFGLLPEGWHLENAICQCKREFLVNCQSMPVVLRRLLLRCTDKDASVRPTMDEVARILEPLAEAEMEAIEGTQDSSTDGSDSSYQVLGNHTATVANTLGSIYVAGAAGSSSHVTVPIIPVPLVAGPVIPYPVPHSASHAVSSPSSPTNSDPASPTPSPAYGTPVLAASTPFVWTPSDRESSTDGSLTPRASQSHTSVGFPVSQGSPFPPAKVSQEHTGEPFFTQTSSLYSPSFGDDHSQVPGDGGSDGTDRDHEWEDSQMDVDEKAGQVEGKKVPAADNRKGTGTPVLVYPVLPAVPPTPTHAVHHPSVPPTPLSHFIPAFTKPVDRSVTPTRANVWNNADAVHPPSPLGPHLVHHASPPRPHHNTLQYHAASHIRGKKRPSSDSEYSESEDEAGRDGHDVGYRLRVRQEAKAEGRQRRNPMRQKRPTGLKEVEYNSQGY</sequence>
<feature type="compositionally biased region" description="Basic and acidic residues" evidence="5">
    <location>
        <begin position="1080"/>
        <end position="1113"/>
    </location>
</feature>
<feature type="binding site" evidence="4">
    <location>
        <position position="55"/>
    </location>
    <ligand>
        <name>ATP</name>
        <dbReference type="ChEBI" id="CHEBI:30616"/>
    </ligand>
</feature>
<evidence type="ECO:0000259" key="6">
    <source>
        <dbReference type="PROSITE" id="PS50011"/>
    </source>
</evidence>
<keyword evidence="2 4" id="KW-0547">Nucleotide-binding</keyword>
<accession>A0A139AU39</accession>
<feature type="domain" description="Protein kinase" evidence="6">
    <location>
        <begin position="28"/>
        <end position="282"/>
    </location>
</feature>
<evidence type="ECO:0000256" key="5">
    <source>
        <dbReference type="SAM" id="MobiDB-lite"/>
    </source>
</evidence>
<dbReference type="Pfam" id="PF07714">
    <property type="entry name" value="PK_Tyr_Ser-Thr"/>
    <property type="match status" value="2"/>
</dbReference>
<feature type="compositionally biased region" description="Basic and acidic residues" evidence="5">
    <location>
        <begin position="1225"/>
        <end position="1249"/>
    </location>
</feature>
<dbReference type="InterPro" id="IPR017441">
    <property type="entry name" value="Protein_kinase_ATP_BS"/>
</dbReference>
<dbReference type="PANTHER" id="PTHR44329">
    <property type="entry name" value="SERINE/THREONINE-PROTEIN KINASE TNNI3K-RELATED"/>
    <property type="match status" value="1"/>
</dbReference>
<organism evidence="7 8">
    <name type="scientific">Gonapodya prolifera (strain JEL478)</name>
    <name type="common">Monoblepharis prolifera</name>
    <dbReference type="NCBI Taxonomy" id="1344416"/>
    <lineage>
        <taxon>Eukaryota</taxon>
        <taxon>Fungi</taxon>
        <taxon>Fungi incertae sedis</taxon>
        <taxon>Chytridiomycota</taxon>
        <taxon>Chytridiomycota incertae sedis</taxon>
        <taxon>Monoblepharidomycetes</taxon>
        <taxon>Monoblepharidales</taxon>
        <taxon>Gonapodyaceae</taxon>
        <taxon>Gonapodya</taxon>
    </lineage>
</organism>
<keyword evidence="1" id="KW-0723">Serine/threonine-protein kinase</keyword>
<dbReference type="PROSITE" id="PS00107">
    <property type="entry name" value="PROTEIN_KINASE_ATP"/>
    <property type="match status" value="2"/>
</dbReference>
<name>A0A139AU39_GONPJ</name>
<reference evidence="7 8" key="1">
    <citation type="journal article" date="2015" name="Genome Biol. Evol.">
        <title>Phylogenomic analyses indicate that early fungi evolved digesting cell walls of algal ancestors of land plants.</title>
        <authorList>
            <person name="Chang Y."/>
            <person name="Wang S."/>
            <person name="Sekimoto S."/>
            <person name="Aerts A.L."/>
            <person name="Choi C."/>
            <person name="Clum A."/>
            <person name="LaButti K.M."/>
            <person name="Lindquist E.A."/>
            <person name="Yee Ngan C."/>
            <person name="Ohm R.A."/>
            <person name="Salamov A.A."/>
            <person name="Grigoriev I.V."/>
            <person name="Spatafora J.W."/>
            <person name="Berbee M.L."/>
        </authorList>
    </citation>
    <scope>NUCLEOTIDE SEQUENCE [LARGE SCALE GENOMIC DNA]</scope>
    <source>
        <strain evidence="7 8">JEL478</strain>
    </source>
</reference>
<keyword evidence="7" id="KW-0808">Transferase</keyword>
<dbReference type="InterPro" id="IPR051681">
    <property type="entry name" value="Ser/Thr_Kinases-Pseudokinases"/>
</dbReference>
<dbReference type="SUPFAM" id="SSF56112">
    <property type="entry name" value="Protein kinase-like (PK-like)"/>
    <property type="match status" value="2"/>
</dbReference>
<feature type="compositionally biased region" description="Low complexity" evidence="5">
    <location>
        <begin position="967"/>
        <end position="984"/>
    </location>
</feature>
<feature type="region of interest" description="Disordered" evidence="5">
    <location>
        <begin position="967"/>
        <end position="1114"/>
    </location>
</feature>
<dbReference type="InterPro" id="IPR008271">
    <property type="entry name" value="Ser/Thr_kinase_AS"/>
</dbReference>
<feature type="compositionally biased region" description="Basic residues" evidence="5">
    <location>
        <begin position="1250"/>
        <end position="1260"/>
    </location>
</feature>
<feature type="compositionally biased region" description="Low complexity" evidence="5">
    <location>
        <begin position="531"/>
        <end position="559"/>
    </location>
</feature>
<dbReference type="Gene3D" id="1.10.510.10">
    <property type="entry name" value="Transferase(Phosphotransferase) domain 1"/>
    <property type="match status" value="2"/>
</dbReference>
<proteinExistence type="predicted"/>
<feature type="compositionally biased region" description="Polar residues" evidence="5">
    <location>
        <begin position="1014"/>
        <end position="1028"/>
    </location>
</feature>
<feature type="region of interest" description="Disordered" evidence="5">
    <location>
        <begin position="283"/>
        <end position="339"/>
    </location>
</feature>
<dbReference type="AlphaFoldDB" id="A0A139AU39"/>
<dbReference type="GO" id="GO:0005524">
    <property type="term" value="F:ATP binding"/>
    <property type="evidence" value="ECO:0007669"/>
    <property type="project" value="UniProtKB-UniRule"/>
</dbReference>
<feature type="binding site" evidence="4">
    <location>
        <position position="667"/>
    </location>
    <ligand>
        <name>ATP</name>
        <dbReference type="ChEBI" id="CHEBI:30616"/>
    </ligand>
</feature>
<gene>
    <name evidence="7" type="ORF">M427DRAFT_142972</name>
</gene>
<keyword evidence="3 4" id="KW-0067">ATP-binding</keyword>
<evidence type="ECO:0000256" key="2">
    <source>
        <dbReference type="ARBA" id="ARBA00022741"/>
    </source>
</evidence>
<feature type="region of interest" description="Disordered" evidence="5">
    <location>
        <begin position="1170"/>
        <end position="1272"/>
    </location>
</feature>
<feature type="domain" description="Protein kinase" evidence="6">
    <location>
        <begin position="639"/>
        <end position="894"/>
    </location>
</feature>
<dbReference type="InterPro" id="IPR001245">
    <property type="entry name" value="Ser-Thr/Tyr_kinase_cat_dom"/>
</dbReference>
<dbReference type="EMBL" id="KQ965736">
    <property type="protein sequence ID" value="KXS20214.1"/>
    <property type="molecule type" value="Genomic_DNA"/>
</dbReference>
<evidence type="ECO:0000256" key="1">
    <source>
        <dbReference type="ARBA" id="ARBA00022527"/>
    </source>
</evidence>
<dbReference type="PROSITE" id="PS50011">
    <property type="entry name" value="PROTEIN_KINASE_DOM"/>
    <property type="match status" value="2"/>
</dbReference>
<dbReference type="STRING" id="1344416.A0A139AU39"/>
<evidence type="ECO:0000313" key="8">
    <source>
        <dbReference type="Proteomes" id="UP000070544"/>
    </source>
</evidence>
<dbReference type="PANTHER" id="PTHR44329:SF260">
    <property type="entry name" value="PROTEIN KINASE DOMAIN-CONTAINING PROTEIN"/>
    <property type="match status" value="1"/>
</dbReference>
<dbReference type="PROSITE" id="PS00108">
    <property type="entry name" value="PROTEIN_KINASE_ST"/>
    <property type="match status" value="2"/>
</dbReference>
<evidence type="ECO:0000256" key="3">
    <source>
        <dbReference type="ARBA" id="ARBA00022840"/>
    </source>
</evidence>
<feature type="compositionally biased region" description="Acidic residues" evidence="5">
    <location>
        <begin position="483"/>
        <end position="494"/>
    </location>
</feature>
<dbReference type="Proteomes" id="UP000070544">
    <property type="component" value="Unassembled WGS sequence"/>
</dbReference>
<evidence type="ECO:0000313" key="7">
    <source>
        <dbReference type="EMBL" id="KXS20214.1"/>
    </source>
</evidence>
<keyword evidence="7" id="KW-0418">Kinase</keyword>
<dbReference type="OMA" id="DNRQINV"/>
<dbReference type="SMART" id="SM00220">
    <property type="entry name" value="S_TKc"/>
    <property type="match status" value="2"/>
</dbReference>
<keyword evidence="8" id="KW-1185">Reference proteome</keyword>
<protein>
    <submittedName>
        <fullName evidence="7">Kinase-like protein</fullName>
    </submittedName>
</protein>
<dbReference type="InterPro" id="IPR011009">
    <property type="entry name" value="Kinase-like_dom_sf"/>
</dbReference>
<feature type="compositionally biased region" description="Polar residues" evidence="5">
    <location>
        <begin position="295"/>
        <end position="315"/>
    </location>
</feature>
<feature type="compositionally biased region" description="Polar residues" evidence="5">
    <location>
        <begin position="520"/>
        <end position="530"/>
    </location>
</feature>
<dbReference type="GO" id="GO:0004674">
    <property type="term" value="F:protein serine/threonine kinase activity"/>
    <property type="evidence" value="ECO:0007669"/>
    <property type="project" value="UniProtKB-KW"/>
</dbReference>
<feature type="region of interest" description="Disordered" evidence="5">
    <location>
        <begin position="414"/>
        <end position="600"/>
    </location>
</feature>